<feature type="transmembrane region" description="Helical" evidence="1">
    <location>
        <begin position="89"/>
        <end position="111"/>
    </location>
</feature>
<keyword evidence="3" id="KW-1185">Reference proteome</keyword>
<feature type="transmembrane region" description="Helical" evidence="1">
    <location>
        <begin position="25"/>
        <end position="52"/>
    </location>
</feature>
<organism evidence="2 3">
    <name type="scientific">Herbihabitans rhizosphaerae</name>
    <dbReference type="NCBI Taxonomy" id="1872711"/>
    <lineage>
        <taxon>Bacteria</taxon>
        <taxon>Bacillati</taxon>
        <taxon>Actinomycetota</taxon>
        <taxon>Actinomycetes</taxon>
        <taxon>Pseudonocardiales</taxon>
        <taxon>Pseudonocardiaceae</taxon>
        <taxon>Herbihabitans</taxon>
    </lineage>
</organism>
<comment type="caution">
    <text evidence="2">The sequence shown here is derived from an EMBL/GenBank/DDBJ whole genome shotgun (WGS) entry which is preliminary data.</text>
</comment>
<keyword evidence="1" id="KW-0472">Membrane</keyword>
<evidence type="ECO:0000256" key="1">
    <source>
        <dbReference type="SAM" id="Phobius"/>
    </source>
</evidence>
<reference evidence="2 3" key="1">
    <citation type="submission" date="2019-02" db="EMBL/GenBank/DDBJ databases">
        <title>Genomic Encyclopedia of Type Strains, Phase IV (KMG-IV): sequencing the most valuable type-strain genomes for metagenomic binning, comparative biology and taxonomic classification.</title>
        <authorList>
            <person name="Goeker M."/>
        </authorList>
    </citation>
    <scope>NUCLEOTIDE SEQUENCE [LARGE SCALE GENOMIC DNA]</scope>
    <source>
        <strain evidence="2 3">DSM 101727</strain>
    </source>
</reference>
<evidence type="ECO:0000313" key="3">
    <source>
        <dbReference type="Proteomes" id="UP000294257"/>
    </source>
</evidence>
<keyword evidence="1" id="KW-0812">Transmembrane</keyword>
<accession>A0A4Q7KDJ1</accession>
<gene>
    <name evidence="2" type="ORF">EV193_11963</name>
</gene>
<name>A0A4Q7KDJ1_9PSEU</name>
<dbReference type="AlphaFoldDB" id="A0A4Q7KDJ1"/>
<sequence length="120" mass="12967">MPAERGSDLAHAQNRMTRQWSRVRAVRITTTVINMVCGLFAAVLAAHIVMVIGEANPANGVASFVRGFAAAVSLGFDDLFTPDSPKARILFNYGLAALLWLALGALITTLIRRFARRGPD</sequence>
<keyword evidence="1" id="KW-1133">Transmembrane helix</keyword>
<dbReference type="Proteomes" id="UP000294257">
    <property type="component" value="Unassembled WGS sequence"/>
</dbReference>
<dbReference type="EMBL" id="SGWQ01000019">
    <property type="protein sequence ID" value="RZS29659.1"/>
    <property type="molecule type" value="Genomic_DNA"/>
</dbReference>
<proteinExistence type="predicted"/>
<protein>
    <submittedName>
        <fullName evidence="2">Uncharacterized protein</fullName>
    </submittedName>
</protein>
<evidence type="ECO:0000313" key="2">
    <source>
        <dbReference type="EMBL" id="RZS29659.1"/>
    </source>
</evidence>